<dbReference type="RefSeq" id="WP_130140178.1">
    <property type="nucleotide sequence ID" value="NZ_SGIT01000001.1"/>
</dbReference>
<keyword evidence="3" id="KW-1185">Reference proteome</keyword>
<dbReference type="OrthoDB" id="9780932at2"/>
<dbReference type="PRINTS" id="PR00111">
    <property type="entry name" value="ABHYDROLASE"/>
</dbReference>
<name>A0A4V2DCL9_9SPHI</name>
<dbReference type="Pfam" id="PF00561">
    <property type="entry name" value="Abhydrolase_1"/>
    <property type="match status" value="1"/>
</dbReference>
<dbReference type="SUPFAM" id="SSF53474">
    <property type="entry name" value="alpha/beta-Hydrolases"/>
    <property type="match status" value="1"/>
</dbReference>
<dbReference type="GO" id="GO:0016787">
    <property type="term" value="F:hydrolase activity"/>
    <property type="evidence" value="ECO:0007669"/>
    <property type="project" value="UniProtKB-KW"/>
</dbReference>
<dbReference type="PRINTS" id="PR00412">
    <property type="entry name" value="EPOXHYDRLASE"/>
</dbReference>
<dbReference type="Proteomes" id="UP000292855">
    <property type="component" value="Unassembled WGS sequence"/>
</dbReference>
<dbReference type="EMBL" id="SGIT01000001">
    <property type="protein sequence ID" value="RZF61948.1"/>
    <property type="molecule type" value="Genomic_DNA"/>
</dbReference>
<dbReference type="InterPro" id="IPR050266">
    <property type="entry name" value="AB_hydrolase_sf"/>
</dbReference>
<evidence type="ECO:0000313" key="2">
    <source>
        <dbReference type="EMBL" id="RZF61948.1"/>
    </source>
</evidence>
<comment type="caution">
    <text evidence="2">The sequence shown here is derived from an EMBL/GenBank/DDBJ whole genome shotgun (WGS) entry which is preliminary data.</text>
</comment>
<feature type="domain" description="AB hydrolase-1" evidence="1">
    <location>
        <begin position="32"/>
        <end position="260"/>
    </location>
</feature>
<evidence type="ECO:0000313" key="3">
    <source>
        <dbReference type="Proteomes" id="UP000292855"/>
    </source>
</evidence>
<dbReference type="InterPro" id="IPR000639">
    <property type="entry name" value="Epox_hydrolase-like"/>
</dbReference>
<dbReference type="AlphaFoldDB" id="A0A4V2DCL9"/>
<evidence type="ECO:0000259" key="1">
    <source>
        <dbReference type="Pfam" id="PF00561"/>
    </source>
</evidence>
<dbReference type="InterPro" id="IPR000073">
    <property type="entry name" value="AB_hydrolase_1"/>
</dbReference>
<dbReference type="InterPro" id="IPR029058">
    <property type="entry name" value="AB_hydrolase_fold"/>
</dbReference>
<gene>
    <name evidence="2" type="ORF">EWE74_03795</name>
</gene>
<proteinExistence type="predicted"/>
<dbReference type="PANTHER" id="PTHR43798">
    <property type="entry name" value="MONOACYLGLYCEROL LIPASE"/>
    <property type="match status" value="1"/>
</dbReference>
<accession>A0A4V2DCL9</accession>
<reference evidence="2 3" key="1">
    <citation type="submission" date="2019-02" db="EMBL/GenBank/DDBJ databases">
        <authorList>
            <person name="Li Y."/>
        </authorList>
    </citation>
    <scope>NUCLEOTIDE SEQUENCE [LARGE SCALE GENOMIC DNA]</scope>
    <source>
        <strain evidence="2 3">30C10-4-7</strain>
    </source>
</reference>
<sequence length="274" mass="30595">MTERLIKSNKIRIGDISISYYIKKSTTTSSKTIIFLHGFPFNKNMWRDQLQALPEDITGIALDIRGHGLSTSGHSFFSIDVFAKDIRVFMEKLDVEQATLCGISMGGYIALRGYQLFPEKISGLILADTHSKADTNAGKQKRFDSIQAVLNHGRRPFSIGFVENVFSADSIQEKLEAVEYIKSAIRRNSVRSICSTLLALAARTDTSDTLKDISVPTLLIRGSDDRITSAQDMKDLEEAIPNARFKEIAACGHLPNLEAPEEFNRVINEFMDEV</sequence>
<dbReference type="Gene3D" id="3.40.50.1820">
    <property type="entry name" value="alpha/beta hydrolase"/>
    <property type="match status" value="1"/>
</dbReference>
<organism evidence="2 3">
    <name type="scientific">Sphingobacterium corticibacterium</name>
    <dbReference type="NCBI Taxonomy" id="2484746"/>
    <lineage>
        <taxon>Bacteria</taxon>
        <taxon>Pseudomonadati</taxon>
        <taxon>Bacteroidota</taxon>
        <taxon>Sphingobacteriia</taxon>
        <taxon>Sphingobacteriales</taxon>
        <taxon>Sphingobacteriaceae</taxon>
        <taxon>Sphingobacterium</taxon>
    </lineage>
</organism>
<protein>
    <submittedName>
        <fullName evidence="2">Alpha/beta fold hydrolase</fullName>
    </submittedName>
</protein>
<keyword evidence="2" id="KW-0378">Hydrolase</keyword>